<organism evidence="1 2">
    <name type="scientific">Paenibacillus apis</name>
    <dbReference type="NCBI Taxonomy" id="1792174"/>
    <lineage>
        <taxon>Bacteria</taxon>
        <taxon>Bacillati</taxon>
        <taxon>Bacillota</taxon>
        <taxon>Bacilli</taxon>
        <taxon>Bacillales</taxon>
        <taxon>Paenibacillaceae</taxon>
        <taxon>Paenibacillus</taxon>
    </lineage>
</organism>
<gene>
    <name evidence="1" type="ORF">J41TS4_00960</name>
</gene>
<proteinExistence type="predicted"/>
<dbReference type="RefSeq" id="WP_301624064.1">
    <property type="nucleotide sequence ID" value="NZ_BORS01000001.1"/>
</dbReference>
<keyword evidence="2" id="KW-1185">Reference proteome</keyword>
<reference evidence="1" key="1">
    <citation type="submission" date="2021-03" db="EMBL/GenBank/DDBJ databases">
        <title>Antimicrobial resistance genes in bacteria isolated from Japanese honey, and their potential for conferring macrolide and lincosamide resistance in the American foulbrood pathogen Paenibacillus larvae.</title>
        <authorList>
            <person name="Okamoto M."/>
            <person name="Kumagai M."/>
            <person name="Kanamori H."/>
            <person name="Takamatsu D."/>
        </authorList>
    </citation>
    <scope>NUCLEOTIDE SEQUENCE</scope>
    <source>
        <strain evidence="1">J41TS4</strain>
    </source>
</reference>
<dbReference type="EMBL" id="BORS01000001">
    <property type="protein sequence ID" value="GIO40338.1"/>
    <property type="molecule type" value="Genomic_DNA"/>
</dbReference>
<evidence type="ECO:0000313" key="1">
    <source>
        <dbReference type="EMBL" id="GIO40338.1"/>
    </source>
</evidence>
<protein>
    <submittedName>
        <fullName evidence="1">Uncharacterized protein</fullName>
    </submittedName>
</protein>
<accession>A0A919Y153</accession>
<evidence type="ECO:0000313" key="2">
    <source>
        <dbReference type="Proteomes" id="UP000678895"/>
    </source>
</evidence>
<dbReference type="Proteomes" id="UP000678895">
    <property type="component" value="Unassembled WGS sequence"/>
</dbReference>
<name>A0A919Y153_9BACL</name>
<dbReference type="AlphaFoldDB" id="A0A919Y153"/>
<sequence length="208" mass="24368">MIYRIGYIDDEDDVVRQFQINMMDDFEVIALKLKESIDDMVEDIIDSKVAGLVVDYNLNSSQSNIHYNGVEVVRELLNTIKDFPCYVLTSFESEAENTLLDPDLIRDKNFVSKEREFFVHKFKTKIESYDKRIELYKQEILGLLELYPNLNSKQEERLIELDDILEKNSNGYKTLPSEVKKISNDARLDRLIQLSEALVNELRDDNDD</sequence>
<comment type="caution">
    <text evidence="1">The sequence shown here is derived from an EMBL/GenBank/DDBJ whole genome shotgun (WGS) entry which is preliminary data.</text>
</comment>